<keyword evidence="2" id="KW-0472">Membrane</keyword>
<dbReference type="Proteomes" id="UP000606194">
    <property type="component" value="Unassembled WGS sequence"/>
</dbReference>
<keyword evidence="4" id="KW-1185">Reference proteome</keyword>
<organism evidence="3 4">
    <name type="scientific">Streptomyces humidus</name>
    <dbReference type="NCBI Taxonomy" id="52259"/>
    <lineage>
        <taxon>Bacteria</taxon>
        <taxon>Bacillati</taxon>
        <taxon>Actinomycetota</taxon>
        <taxon>Actinomycetes</taxon>
        <taxon>Kitasatosporales</taxon>
        <taxon>Streptomycetaceae</taxon>
        <taxon>Streptomyces</taxon>
    </lineage>
</organism>
<dbReference type="EMBL" id="BMTL01000007">
    <property type="protein sequence ID" value="GGR81694.1"/>
    <property type="molecule type" value="Genomic_DNA"/>
</dbReference>
<reference evidence="3" key="1">
    <citation type="journal article" date="2014" name="Int. J. Syst. Evol. Microbiol.">
        <title>Complete genome sequence of Corynebacterium casei LMG S-19264T (=DSM 44701T), isolated from a smear-ripened cheese.</title>
        <authorList>
            <consortium name="US DOE Joint Genome Institute (JGI-PGF)"/>
            <person name="Walter F."/>
            <person name="Albersmeier A."/>
            <person name="Kalinowski J."/>
            <person name="Ruckert C."/>
        </authorList>
    </citation>
    <scope>NUCLEOTIDE SEQUENCE</scope>
    <source>
        <strain evidence="3">JCM 4386</strain>
    </source>
</reference>
<proteinExistence type="predicted"/>
<name>A0A918L2D4_9ACTN</name>
<reference evidence="3" key="2">
    <citation type="submission" date="2020-09" db="EMBL/GenBank/DDBJ databases">
        <authorList>
            <person name="Sun Q."/>
            <person name="Ohkuma M."/>
        </authorList>
    </citation>
    <scope>NUCLEOTIDE SEQUENCE</scope>
    <source>
        <strain evidence="3">JCM 4386</strain>
    </source>
</reference>
<evidence type="ECO:0000313" key="4">
    <source>
        <dbReference type="Proteomes" id="UP000606194"/>
    </source>
</evidence>
<evidence type="ECO:0000256" key="1">
    <source>
        <dbReference type="SAM" id="MobiDB-lite"/>
    </source>
</evidence>
<keyword evidence="2" id="KW-1133">Transmembrane helix</keyword>
<comment type="caution">
    <text evidence="3">The sequence shown here is derived from an EMBL/GenBank/DDBJ whole genome shotgun (WGS) entry which is preliminary data.</text>
</comment>
<accession>A0A918L2D4</accession>
<gene>
    <name evidence="3" type="ORF">GCM10010269_21120</name>
</gene>
<feature type="region of interest" description="Disordered" evidence="1">
    <location>
        <begin position="98"/>
        <end position="122"/>
    </location>
</feature>
<sequence>MSEHELDRPVLWREAHPDAYAELKRTWGVIGHSSVLMVLSLSLIGTSLTLGYLHLPGWLATVARLGTSAAAVGCGAVGLWRLVRALFRSVRAVIRTRRRGTGGKAQGAAAEDTEPEAAPAAS</sequence>
<protein>
    <submittedName>
        <fullName evidence="3">Uncharacterized protein</fullName>
    </submittedName>
</protein>
<evidence type="ECO:0000313" key="3">
    <source>
        <dbReference type="EMBL" id="GGR81694.1"/>
    </source>
</evidence>
<feature type="transmembrane region" description="Helical" evidence="2">
    <location>
        <begin position="61"/>
        <end position="83"/>
    </location>
</feature>
<evidence type="ECO:0000256" key="2">
    <source>
        <dbReference type="SAM" id="Phobius"/>
    </source>
</evidence>
<dbReference type="RefSeq" id="WP_229878003.1">
    <property type="nucleotide sequence ID" value="NZ_BMTL01000007.1"/>
</dbReference>
<dbReference type="AlphaFoldDB" id="A0A918L2D4"/>
<feature type="transmembrane region" description="Helical" evidence="2">
    <location>
        <begin position="34"/>
        <end position="55"/>
    </location>
</feature>
<feature type="compositionally biased region" description="Low complexity" evidence="1">
    <location>
        <begin position="106"/>
        <end position="122"/>
    </location>
</feature>
<keyword evidence="2" id="KW-0812">Transmembrane</keyword>